<dbReference type="InterPro" id="IPR001119">
    <property type="entry name" value="SLH_dom"/>
</dbReference>
<dbReference type="Proteomes" id="UP001157114">
    <property type="component" value="Unassembled WGS sequence"/>
</dbReference>
<evidence type="ECO:0000259" key="2">
    <source>
        <dbReference type="PROSITE" id="PS51272"/>
    </source>
</evidence>
<dbReference type="Pfam" id="PF00395">
    <property type="entry name" value="SLH"/>
    <property type="match status" value="3"/>
</dbReference>
<feature type="domain" description="SLH" evidence="2">
    <location>
        <begin position="470"/>
        <end position="523"/>
    </location>
</feature>
<sequence length="523" mass="55272">MKKVLAALLALFIVVLPATGYAAAASFALNLSAKEVLRGDAITFSGTAEDDVVLKIIRPNQTTFYMDVIEPADGLYSATITIPDTEQFAPWGVYNVVASSGSAKKETAFTVVQSHSGGGTDPDGGTSPAGTIPVDAGDASGSVIKPELGTNGEYIFGSGTLASAISQAQGSITVELPAGAGENGSALNFPAETLKQLSDKKLDLIIASGSSTIRFPAGSIGSSDTSNSALIRIVVNTKLTNTAKDEINKAIQSNKDYVSAGIVISVSIQAVNGSSVTEIHNLNKKAEVTLKLTTEQAKQLASGLAGVYYVNGSQLEFVGGKVKGDTFTFKAKHFSTYAILEYNKTFVDIPAGHWAAASVKSLTAKHIVTGVDNSHYAPNRNITRAEFATMIMRAVDWTGMEEDESAINPFKDVPKDKFYTEAVTRAASLGIMSGYGGTFRPNDRITREEAVVTLVRTVKYFELADAGKGAPSFSDAKQISAWATDAVNQAWKLGVVQGDGKQFHPKQALTRAEIAMMINRLMP</sequence>
<dbReference type="PROSITE" id="PS51272">
    <property type="entry name" value="SLH"/>
    <property type="match status" value="3"/>
</dbReference>
<dbReference type="PANTHER" id="PTHR43308:SF5">
    <property type="entry name" value="S-LAYER PROTEIN _ PEPTIDOGLYCAN ENDO-BETA-N-ACETYLGLUCOSAMINIDASE"/>
    <property type="match status" value="1"/>
</dbReference>
<keyword evidence="4" id="KW-1185">Reference proteome</keyword>
<feature type="chain" id="PRO_5047089120" description="SLH domain-containing protein" evidence="1">
    <location>
        <begin position="23"/>
        <end position="523"/>
    </location>
</feature>
<accession>A0ABQ6G7R8</accession>
<feature type="signal peptide" evidence="1">
    <location>
        <begin position="1"/>
        <end position="22"/>
    </location>
</feature>
<feature type="domain" description="SLH" evidence="2">
    <location>
        <begin position="342"/>
        <end position="405"/>
    </location>
</feature>
<dbReference type="EMBL" id="BSSQ01000001">
    <property type="protein sequence ID" value="GLX65747.1"/>
    <property type="molecule type" value="Genomic_DNA"/>
</dbReference>
<reference evidence="3 4" key="1">
    <citation type="submission" date="2023-03" db="EMBL/GenBank/DDBJ databases">
        <title>Draft genome sequence of the bacteria which degrade cell wall of Tricholomamatutake.</title>
        <authorList>
            <person name="Konishi Y."/>
            <person name="Fukuta Y."/>
            <person name="Shirasaka N."/>
        </authorList>
    </citation>
    <scope>NUCLEOTIDE SEQUENCE [LARGE SCALE GENOMIC DNA]</scope>
    <source>
        <strain evidence="4">mu1</strain>
    </source>
</reference>
<evidence type="ECO:0000256" key="1">
    <source>
        <dbReference type="SAM" id="SignalP"/>
    </source>
</evidence>
<evidence type="ECO:0000313" key="4">
    <source>
        <dbReference type="Proteomes" id="UP001157114"/>
    </source>
</evidence>
<evidence type="ECO:0000313" key="3">
    <source>
        <dbReference type="EMBL" id="GLX65747.1"/>
    </source>
</evidence>
<dbReference type="InterPro" id="IPR051465">
    <property type="entry name" value="Cell_Envelope_Struct_Comp"/>
</dbReference>
<name>A0ABQ6G7R8_9BACL</name>
<dbReference type="RefSeq" id="WP_284236420.1">
    <property type="nucleotide sequence ID" value="NZ_BSSQ01000001.1"/>
</dbReference>
<organism evidence="3 4">
    <name type="scientific">Paenibacillus glycanilyticus</name>
    <dbReference type="NCBI Taxonomy" id="126569"/>
    <lineage>
        <taxon>Bacteria</taxon>
        <taxon>Bacillati</taxon>
        <taxon>Bacillota</taxon>
        <taxon>Bacilli</taxon>
        <taxon>Bacillales</taxon>
        <taxon>Paenibacillaceae</taxon>
        <taxon>Paenibacillus</taxon>
    </lineage>
</organism>
<feature type="domain" description="SLH" evidence="2">
    <location>
        <begin position="406"/>
        <end position="468"/>
    </location>
</feature>
<proteinExistence type="predicted"/>
<protein>
    <recommendedName>
        <fullName evidence="2">SLH domain-containing protein</fullName>
    </recommendedName>
</protein>
<keyword evidence="1" id="KW-0732">Signal</keyword>
<comment type="caution">
    <text evidence="3">The sequence shown here is derived from an EMBL/GenBank/DDBJ whole genome shotgun (WGS) entry which is preliminary data.</text>
</comment>
<gene>
    <name evidence="3" type="ORF">MU1_00910</name>
</gene>
<dbReference type="PANTHER" id="PTHR43308">
    <property type="entry name" value="OUTER MEMBRANE PROTEIN ALPHA-RELATED"/>
    <property type="match status" value="1"/>
</dbReference>